<gene>
    <name evidence="5" type="ORF">HINF_LOCUS10175</name>
    <name evidence="3" type="ORF">HINF_LOCUS2844</name>
    <name evidence="4" type="ORF">HINF_LOCUS64738</name>
    <name evidence="6" type="ORF">HINF_LOCUS68734</name>
</gene>
<dbReference type="GO" id="GO:0005634">
    <property type="term" value="C:nucleus"/>
    <property type="evidence" value="ECO:0007669"/>
    <property type="project" value="TreeGrafter"/>
</dbReference>
<dbReference type="Proteomes" id="UP001642409">
    <property type="component" value="Unassembled WGS sequence"/>
</dbReference>
<evidence type="ECO:0000313" key="3">
    <source>
        <dbReference type="EMBL" id="CAI9915199.1"/>
    </source>
</evidence>
<evidence type="ECO:0000259" key="2">
    <source>
        <dbReference type="PROSITE" id="PS51294"/>
    </source>
</evidence>
<accession>A0AA86N8Y0</accession>
<name>A0AA86N8Y0_9EUKA</name>
<reference evidence="3" key="1">
    <citation type="submission" date="2023-06" db="EMBL/GenBank/DDBJ databases">
        <authorList>
            <person name="Kurt Z."/>
        </authorList>
    </citation>
    <scope>NUCLEOTIDE SEQUENCE</scope>
</reference>
<protein>
    <recommendedName>
        <fullName evidence="8">Myb-like DNA-binding domain-containing protein</fullName>
    </recommendedName>
</protein>
<proteinExistence type="predicted"/>
<evidence type="ECO:0000313" key="4">
    <source>
        <dbReference type="EMBL" id="CAI9977093.1"/>
    </source>
</evidence>
<dbReference type="PROSITE" id="PS51294">
    <property type="entry name" value="HTH_MYB"/>
    <property type="match status" value="1"/>
</dbReference>
<evidence type="ECO:0000313" key="5">
    <source>
        <dbReference type="EMBL" id="CAL5988038.1"/>
    </source>
</evidence>
<dbReference type="SMART" id="SM00717">
    <property type="entry name" value="SANT"/>
    <property type="match status" value="2"/>
</dbReference>
<dbReference type="CDD" id="cd00167">
    <property type="entry name" value="SANT"/>
    <property type="match status" value="2"/>
</dbReference>
<keyword evidence="7" id="KW-1185">Reference proteome</keyword>
<dbReference type="PANTHER" id="PTHR45614">
    <property type="entry name" value="MYB PROTEIN-RELATED"/>
    <property type="match status" value="1"/>
</dbReference>
<dbReference type="PROSITE" id="PS50090">
    <property type="entry name" value="MYB_LIKE"/>
    <property type="match status" value="2"/>
</dbReference>
<dbReference type="InterPro" id="IPR050560">
    <property type="entry name" value="MYB_TF"/>
</dbReference>
<dbReference type="EMBL" id="CATOUU010000066">
    <property type="protein sequence ID" value="CAI9915199.1"/>
    <property type="molecule type" value="Genomic_DNA"/>
</dbReference>
<reference evidence="5 7" key="2">
    <citation type="submission" date="2024-07" db="EMBL/GenBank/DDBJ databases">
        <authorList>
            <person name="Akdeniz Z."/>
        </authorList>
    </citation>
    <scope>NUCLEOTIDE SEQUENCE [LARGE SCALE GENOMIC DNA]</scope>
</reference>
<dbReference type="InterPro" id="IPR009057">
    <property type="entry name" value="Homeodomain-like_sf"/>
</dbReference>
<evidence type="ECO:0008006" key="8">
    <source>
        <dbReference type="Google" id="ProtNLM"/>
    </source>
</evidence>
<dbReference type="SUPFAM" id="SSF46689">
    <property type="entry name" value="Homeodomain-like"/>
    <property type="match status" value="2"/>
</dbReference>
<evidence type="ECO:0000259" key="1">
    <source>
        <dbReference type="PROSITE" id="PS50090"/>
    </source>
</evidence>
<dbReference type="Pfam" id="PF00249">
    <property type="entry name" value="Myb_DNA-binding"/>
    <property type="match status" value="2"/>
</dbReference>
<dbReference type="InterPro" id="IPR001005">
    <property type="entry name" value="SANT/Myb"/>
</dbReference>
<dbReference type="GO" id="GO:0000981">
    <property type="term" value="F:DNA-binding transcription factor activity, RNA polymerase II-specific"/>
    <property type="evidence" value="ECO:0007669"/>
    <property type="project" value="TreeGrafter"/>
</dbReference>
<dbReference type="GO" id="GO:0000978">
    <property type="term" value="F:RNA polymerase II cis-regulatory region sequence-specific DNA binding"/>
    <property type="evidence" value="ECO:0007669"/>
    <property type="project" value="TreeGrafter"/>
</dbReference>
<dbReference type="InterPro" id="IPR017930">
    <property type="entry name" value="Myb_dom"/>
</dbReference>
<sequence>MREYHQWTKEENEQLVQIVNQFTVNNKINWDSVKVYYPTRTVTSIKSQFLNKLKLGTESYHKWTPEEQELLKQCVQTLGKNWTKIQQLHFPEVSPNSLHTKYFTIMNKENKSLSKTSSQIYPSQNSIQHSQLSQQFYSDISLKRSLDSSSEADRTLVVDHVYEIGKKYIQKEIFDMYANEMVGILANILPK</sequence>
<dbReference type="EMBL" id="CAXDID020000022">
    <property type="protein sequence ID" value="CAL5988038.1"/>
    <property type="molecule type" value="Genomic_DNA"/>
</dbReference>
<dbReference type="Gene3D" id="1.10.10.60">
    <property type="entry name" value="Homeodomain-like"/>
    <property type="match status" value="2"/>
</dbReference>
<dbReference type="AlphaFoldDB" id="A0AA86N8Y0"/>
<comment type="caution">
    <text evidence="3">The sequence shown here is derived from an EMBL/GenBank/DDBJ whole genome shotgun (WGS) entry which is preliminary data.</text>
</comment>
<dbReference type="EMBL" id="CATOUU010001177">
    <property type="protein sequence ID" value="CAI9977093.1"/>
    <property type="molecule type" value="Genomic_DNA"/>
</dbReference>
<evidence type="ECO:0000313" key="6">
    <source>
        <dbReference type="EMBL" id="CAL6097073.1"/>
    </source>
</evidence>
<organism evidence="3">
    <name type="scientific">Hexamita inflata</name>
    <dbReference type="NCBI Taxonomy" id="28002"/>
    <lineage>
        <taxon>Eukaryota</taxon>
        <taxon>Metamonada</taxon>
        <taxon>Diplomonadida</taxon>
        <taxon>Hexamitidae</taxon>
        <taxon>Hexamitinae</taxon>
        <taxon>Hexamita</taxon>
    </lineage>
</organism>
<feature type="domain" description="Myb-like" evidence="1">
    <location>
        <begin position="62"/>
        <end position="106"/>
    </location>
</feature>
<evidence type="ECO:0000313" key="7">
    <source>
        <dbReference type="Proteomes" id="UP001642409"/>
    </source>
</evidence>
<feature type="domain" description="HTH myb-type" evidence="2">
    <location>
        <begin position="62"/>
        <end position="85"/>
    </location>
</feature>
<dbReference type="EMBL" id="CAXDID020000491">
    <property type="protein sequence ID" value="CAL6097073.1"/>
    <property type="molecule type" value="Genomic_DNA"/>
</dbReference>
<feature type="domain" description="Myb-like" evidence="1">
    <location>
        <begin position="7"/>
        <end position="53"/>
    </location>
</feature>